<feature type="compositionally biased region" description="Low complexity" evidence="1">
    <location>
        <begin position="233"/>
        <end position="281"/>
    </location>
</feature>
<evidence type="ECO:0000313" key="4">
    <source>
        <dbReference type="EMBL" id="KAJ6443271.1"/>
    </source>
</evidence>
<feature type="chain" id="PRO_5044212228" evidence="3">
    <location>
        <begin position="24"/>
        <end position="430"/>
    </location>
</feature>
<feature type="signal peptide" evidence="3">
    <location>
        <begin position="1"/>
        <end position="23"/>
    </location>
</feature>
<keyword evidence="5" id="KW-1185">Reference proteome</keyword>
<proteinExistence type="predicted"/>
<feature type="transmembrane region" description="Helical" evidence="2">
    <location>
        <begin position="408"/>
        <end position="429"/>
    </location>
</feature>
<keyword evidence="3" id="KW-0732">Signal</keyword>
<evidence type="ECO:0000313" key="5">
    <source>
        <dbReference type="Proteomes" id="UP001163105"/>
    </source>
</evidence>
<sequence>MAPPSSVLLFPASLLALVPQVAAGQQFPTAIKKLSPDSSEKIFPEHLAFAPLLPPSREDRLFFGDTSDDTALQRRNDTERGFLPAFARHLDAAEDDVLRRAAAALSLLRKRAASCPAGMNSCADQGSPNKCCQKGTYCTDVPDTMVGHVACCPDGSKCGGGVGNCPSDATSCPSELGGGCCIPGYVCQGVGCVPSASATQSASAPLTITSTQTTMVGGSPSTVIVTLTVTRTSSAAPTTETKTTTVIASSGGSATGAPAWRPTGSSASDTTSAASTTAAPSSKDEPTQTGCPTGFYGCLATHGGGCCRTDRDCHTHDCPAVASTTLVSDGRTVVVPATDVPKATASATCAGGWFLCGKEAGPVAGCCPSGYDCGTASCFTAGASQTGSVQKEAPAKGAAAAAVTRDGAGLLAAAAAAAAAGLCALWAVAA</sequence>
<evidence type="ECO:0000256" key="3">
    <source>
        <dbReference type="SAM" id="SignalP"/>
    </source>
</evidence>
<comment type="caution">
    <text evidence="4">The sequence shown here is derived from an EMBL/GenBank/DDBJ whole genome shotgun (WGS) entry which is preliminary data.</text>
</comment>
<accession>A0AB34FXC0</accession>
<gene>
    <name evidence="4" type="ORF">O9K51_04450</name>
</gene>
<feature type="region of interest" description="Disordered" evidence="1">
    <location>
        <begin position="233"/>
        <end position="288"/>
    </location>
</feature>
<keyword evidence="2" id="KW-1133">Transmembrane helix</keyword>
<dbReference type="Proteomes" id="UP001163105">
    <property type="component" value="Unassembled WGS sequence"/>
</dbReference>
<dbReference type="PANTHER" id="PTHR39599">
    <property type="entry name" value="GPI-ANCHORED PROTEIN (EUROFUNG)-RELATED-RELATED"/>
    <property type="match status" value="1"/>
</dbReference>
<keyword evidence="2" id="KW-0812">Transmembrane</keyword>
<dbReference type="AlphaFoldDB" id="A0AB34FXC0"/>
<organism evidence="4 5">
    <name type="scientific">Purpureocillium lavendulum</name>
    <dbReference type="NCBI Taxonomy" id="1247861"/>
    <lineage>
        <taxon>Eukaryota</taxon>
        <taxon>Fungi</taxon>
        <taxon>Dikarya</taxon>
        <taxon>Ascomycota</taxon>
        <taxon>Pezizomycotina</taxon>
        <taxon>Sordariomycetes</taxon>
        <taxon>Hypocreomycetidae</taxon>
        <taxon>Hypocreales</taxon>
        <taxon>Ophiocordycipitaceae</taxon>
        <taxon>Purpureocillium</taxon>
    </lineage>
</organism>
<dbReference type="EMBL" id="JAQHRD010000003">
    <property type="protein sequence ID" value="KAJ6443271.1"/>
    <property type="molecule type" value="Genomic_DNA"/>
</dbReference>
<protein>
    <submittedName>
        <fullName evidence="4">GPI anchored protein</fullName>
    </submittedName>
</protein>
<keyword evidence="2" id="KW-0472">Membrane</keyword>
<dbReference type="PANTHER" id="PTHR39599:SF2">
    <property type="entry name" value="ANCHORED PROTEIN, PUTATIVE (AFU_ORTHOLOGUE AFUA_1G09650)-RELATED"/>
    <property type="match status" value="1"/>
</dbReference>
<name>A0AB34FXC0_9HYPO</name>
<evidence type="ECO:0000256" key="1">
    <source>
        <dbReference type="SAM" id="MobiDB-lite"/>
    </source>
</evidence>
<reference evidence="4" key="1">
    <citation type="submission" date="2023-01" db="EMBL/GenBank/DDBJ databases">
        <title>The growth and conidiation of Purpureocillium lavendulum are regulated by nitrogen source and histone H3K14 acetylation.</title>
        <authorList>
            <person name="Tang P."/>
            <person name="Han J."/>
            <person name="Zhang C."/>
            <person name="Tang P."/>
            <person name="Qi F."/>
            <person name="Zhang K."/>
            <person name="Liang L."/>
        </authorList>
    </citation>
    <scope>NUCLEOTIDE SEQUENCE</scope>
    <source>
        <strain evidence="4">YMF1.00683</strain>
    </source>
</reference>
<evidence type="ECO:0000256" key="2">
    <source>
        <dbReference type="SAM" id="Phobius"/>
    </source>
</evidence>